<reference evidence="1" key="1">
    <citation type="journal article" date="2020" name="Stud. Mycol.">
        <title>101 Dothideomycetes genomes: a test case for predicting lifestyles and emergence of pathogens.</title>
        <authorList>
            <person name="Haridas S."/>
            <person name="Albert R."/>
            <person name="Binder M."/>
            <person name="Bloem J."/>
            <person name="Labutti K."/>
            <person name="Salamov A."/>
            <person name="Andreopoulos B."/>
            <person name="Baker S."/>
            <person name="Barry K."/>
            <person name="Bills G."/>
            <person name="Bluhm B."/>
            <person name="Cannon C."/>
            <person name="Castanera R."/>
            <person name="Culley D."/>
            <person name="Daum C."/>
            <person name="Ezra D."/>
            <person name="Gonzalez J."/>
            <person name="Henrissat B."/>
            <person name="Kuo A."/>
            <person name="Liang C."/>
            <person name="Lipzen A."/>
            <person name="Lutzoni F."/>
            <person name="Magnuson J."/>
            <person name="Mondo S."/>
            <person name="Nolan M."/>
            <person name="Ohm R."/>
            <person name="Pangilinan J."/>
            <person name="Park H.-J."/>
            <person name="Ramirez L."/>
            <person name="Alfaro M."/>
            <person name="Sun H."/>
            <person name="Tritt A."/>
            <person name="Yoshinaga Y."/>
            <person name="Zwiers L.-H."/>
            <person name="Turgeon B."/>
            <person name="Goodwin S."/>
            <person name="Spatafora J."/>
            <person name="Crous P."/>
            <person name="Grigoriev I."/>
        </authorList>
    </citation>
    <scope>NUCLEOTIDE SEQUENCE</scope>
    <source>
        <strain evidence="1">SCOH1-5</strain>
    </source>
</reference>
<dbReference type="AlphaFoldDB" id="A0A6A6FCC9"/>
<dbReference type="Proteomes" id="UP000799539">
    <property type="component" value="Unassembled WGS sequence"/>
</dbReference>
<dbReference type="EMBL" id="ML992678">
    <property type="protein sequence ID" value="KAF2211066.1"/>
    <property type="molecule type" value="Genomic_DNA"/>
</dbReference>
<proteinExistence type="predicted"/>
<protein>
    <recommendedName>
        <fullName evidence="3">Transposase IS30-like HTH domain-containing protein</fullName>
    </recommendedName>
</protein>
<evidence type="ECO:0000313" key="2">
    <source>
        <dbReference type="Proteomes" id="UP000799539"/>
    </source>
</evidence>
<evidence type="ECO:0008006" key="3">
    <source>
        <dbReference type="Google" id="ProtNLM"/>
    </source>
</evidence>
<gene>
    <name evidence="1" type="ORF">CERZMDRAFT_85633</name>
</gene>
<name>A0A6A6FCC9_9PEZI</name>
<accession>A0A6A6FCC9</accession>
<dbReference type="OrthoDB" id="5427780at2759"/>
<evidence type="ECO:0000313" key="1">
    <source>
        <dbReference type="EMBL" id="KAF2211066.1"/>
    </source>
</evidence>
<keyword evidence="2" id="KW-1185">Reference proteome</keyword>
<organism evidence="1 2">
    <name type="scientific">Cercospora zeae-maydis SCOH1-5</name>
    <dbReference type="NCBI Taxonomy" id="717836"/>
    <lineage>
        <taxon>Eukaryota</taxon>
        <taxon>Fungi</taxon>
        <taxon>Dikarya</taxon>
        <taxon>Ascomycota</taxon>
        <taxon>Pezizomycotina</taxon>
        <taxon>Dothideomycetes</taxon>
        <taxon>Dothideomycetidae</taxon>
        <taxon>Mycosphaerellales</taxon>
        <taxon>Mycosphaerellaceae</taxon>
        <taxon>Cercospora</taxon>
    </lineage>
</organism>
<sequence length="173" mass="19574">MDSRPFSDLEKRTALRLKSEGWKHLAIATELGRTSAGLAGFFRRQRVADGRPPTRIVRPYTEDEDQILLELRKDGQTYREIGTLLGRDIGSLYSRHKLLSEPPPKTSSRWTAKEVDELIRQHDQGVGIKDIAAALGRRALSVKDKLLGTLARRGRTDVPLDYGTRNKRQGPHH</sequence>